<organism evidence="2 3">
    <name type="scientific">Araneus ventricosus</name>
    <name type="common">Orbweaver spider</name>
    <name type="synonym">Epeira ventricosa</name>
    <dbReference type="NCBI Taxonomy" id="182803"/>
    <lineage>
        <taxon>Eukaryota</taxon>
        <taxon>Metazoa</taxon>
        <taxon>Ecdysozoa</taxon>
        <taxon>Arthropoda</taxon>
        <taxon>Chelicerata</taxon>
        <taxon>Arachnida</taxon>
        <taxon>Araneae</taxon>
        <taxon>Araneomorphae</taxon>
        <taxon>Entelegynae</taxon>
        <taxon>Araneoidea</taxon>
        <taxon>Araneidae</taxon>
        <taxon>Araneus</taxon>
    </lineage>
</organism>
<name>A0A4Y2PY35_ARAVE</name>
<feature type="signal peptide" evidence="1">
    <location>
        <begin position="1"/>
        <end position="21"/>
    </location>
</feature>
<proteinExistence type="predicted"/>
<comment type="caution">
    <text evidence="2">The sequence shown here is derived from an EMBL/GenBank/DDBJ whole genome shotgun (WGS) entry which is preliminary data.</text>
</comment>
<evidence type="ECO:0008006" key="4">
    <source>
        <dbReference type="Google" id="ProtNLM"/>
    </source>
</evidence>
<accession>A0A4Y2PY35</accession>
<feature type="chain" id="PRO_5021480194" description="Reverse transcriptase domain-containing protein" evidence="1">
    <location>
        <begin position="22"/>
        <end position="111"/>
    </location>
</feature>
<gene>
    <name evidence="2" type="ORF">AVEN_210151_1</name>
</gene>
<reference evidence="2 3" key="1">
    <citation type="journal article" date="2019" name="Sci. Rep.">
        <title>Orb-weaving spider Araneus ventricosus genome elucidates the spidroin gene catalogue.</title>
        <authorList>
            <person name="Kono N."/>
            <person name="Nakamura H."/>
            <person name="Ohtoshi R."/>
            <person name="Moran D.A.P."/>
            <person name="Shinohara A."/>
            <person name="Yoshida Y."/>
            <person name="Fujiwara M."/>
            <person name="Mori M."/>
            <person name="Tomita M."/>
            <person name="Arakawa K."/>
        </authorList>
    </citation>
    <scope>NUCLEOTIDE SEQUENCE [LARGE SCALE GENOMIC DNA]</scope>
</reference>
<evidence type="ECO:0000256" key="1">
    <source>
        <dbReference type="SAM" id="SignalP"/>
    </source>
</evidence>
<keyword evidence="3" id="KW-1185">Reference proteome</keyword>
<evidence type="ECO:0000313" key="3">
    <source>
        <dbReference type="Proteomes" id="UP000499080"/>
    </source>
</evidence>
<keyword evidence="1" id="KW-0732">Signal</keyword>
<dbReference type="EMBL" id="BGPR01012231">
    <property type="protein sequence ID" value="GBN55177.1"/>
    <property type="molecule type" value="Genomic_DNA"/>
</dbReference>
<sequence>MFLTTNHRLLVISRLFSQVQAPVVIDWKAKDFRCPLASSLNKLANDVILNYLREVSFPSLWKFSSFSCYLKVKVDDEIDENDSFKWCSLDIDSSTIFSAVDSFPKLSIASK</sequence>
<protein>
    <recommendedName>
        <fullName evidence="4">Reverse transcriptase domain-containing protein</fullName>
    </recommendedName>
</protein>
<evidence type="ECO:0000313" key="2">
    <source>
        <dbReference type="EMBL" id="GBN55177.1"/>
    </source>
</evidence>
<dbReference type="AlphaFoldDB" id="A0A4Y2PY35"/>
<dbReference type="Proteomes" id="UP000499080">
    <property type="component" value="Unassembled WGS sequence"/>
</dbReference>